<keyword evidence="3 6" id="KW-0812">Transmembrane</keyword>
<evidence type="ECO:0000256" key="3">
    <source>
        <dbReference type="ARBA" id="ARBA00022692"/>
    </source>
</evidence>
<keyword evidence="5 6" id="KW-0472">Membrane</keyword>
<dbReference type="Pfam" id="PF04893">
    <property type="entry name" value="Yip1"/>
    <property type="match status" value="1"/>
</dbReference>
<dbReference type="PANTHER" id="PTHR12822:SF2">
    <property type="entry name" value="PROTEIN YIPF"/>
    <property type="match status" value="1"/>
</dbReference>
<evidence type="ECO:0000313" key="9">
    <source>
        <dbReference type="EMBL" id="CAG9326913.1"/>
    </source>
</evidence>
<evidence type="ECO:0000256" key="7">
    <source>
        <dbReference type="SAM" id="MobiDB-lite"/>
    </source>
</evidence>
<dbReference type="GO" id="GO:0016192">
    <property type="term" value="P:vesicle-mediated transport"/>
    <property type="evidence" value="ECO:0007669"/>
    <property type="project" value="InterPro"/>
</dbReference>
<feature type="region of interest" description="Disordered" evidence="7">
    <location>
        <begin position="1"/>
        <end position="35"/>
    </location>
</feature>
<sequence>MENQADYNQEPKGFDMINLESDRDEPAKLSPPTQFEGFQNQNLGQQIQTPRKARCWELEYFKPFFDVDSVTVFYRIRKAILPWQTSTFFEDKLPDLYCPFWTATTLIFLLAAAGNFSTDNPFEPHKLVTGIALVYSLVFLIPTICYFILSHSGSQVKFLELLSIYGYSYVIFLPTVLLCAIPSSVFRWVLMSLAAVWSGILLVKNYWNEIEIMSQVAKIGVGVIGLGGHITIMLMANLYFFE</sequence>
<feature type="domain" description="Yip1" evidence="8">
    <location>
        <begin position="90"/>
        <end position="231"/>
    </location>
</feature>
<dbReference type="InterPro" id="IPR006977">
    <property type="entry name" value="Yip1_dom"/>
</dbReference>
<feature type="transmembrane region" description="Helical" evidence="6">
    <location>
        <begin position="96"/>
        <end position="116"/>
    </location>
</feature>
<evidence type="ECO:0000313" key="10">
    <source>
        <dbReference type="Proteomes" id="UP001162131"/>
    </source>
</evidence>
<accession>A0AAU9JYW3</accession>
<name>A0AAU9JYW3_9CILI</name>
<dbReference type="InterPro" id="IPR039765">
    <property type="entry name" value="Yip5/YIPF1/YIPF2"/>
</dbReference>
<comment type="subcellular location">
    <subcellularLocation>
        <location evidence="6">Golgi apparatus membrane</location>
        <topology evidence="6">Multi-pass membrane protein</topology>
    </subcellularLocation>
    <subcellularLocation>
        <location evidence="1">Membrane</location>
        <topology evidence="1">Multi-pass membrane protein</topology>
    </subcellularLocation>
</comment>
<evidence type="ECO:0000256" key="5">
    <source>
        <dbReference type="ARBA" id="ARBA00023136"/>
    </source>
</evidence>
<evidence type="ECO:0000256" key="1">
    <source>
        <dbReference type="ARBA" id="ARBA00004141"/>
    </source>
</evidence>
<dbReference type="PANTHER" id="PTHR12822">
    <property type="entry name" value="PROTEIN YIPF"/>
    <property type="match status" value="1"/>
</dbReference>
<feature type="transmembrane region" description="Helical" evidence="6">
    <location>
        <begin position="128"/>
        <end position="149"/>
    </location>
</feature>
<dbReference type="EMBL" id="CAJZBQ010000041">
    <property type="protein sequence ID" value="CAG9326913.1"/>
    <property type="molecule type" value="Genomic_DNA"/>
</dbReference>
<keyword evidence="4 6" id="KW-1133">Transmembrane helix</keyword>
<organism evidence="9 10">
    <name type="scientific">Blepharisma stoltei</name>
    <dbReference type="NCBI Taxonomy" id="1481888"/>
    <lineage>
        <taxon>Eukaryota</taxon>
        <taxon>Sar</taxon>
        <taxon>Alveolata</taxon>
        <taxon>Ciliophora</taxon>
        <taxon>Postciliodesmatophora</taxon>
        <taxon>Heterotrichea</taxon>
        <taxon>Heterotrichida</taxon>
        <taxon>Blepharismidae</taxon>
        <taxon>Blepharisma</taxon>
    </lineage>
</organism>
<dbReference type="AlphaFoldDB" id="A0AAU9JYW3"/>
<evidence type="ECO:0000256" key="2">
    <source>
        <dbReference type="ARBA" id="ARBA00010596"/>
    </source>
</evidence>
<keyword evidence="10" id="KW-1185">Reference proteome</keyword>
<comment type="caution">
    <text evidence="9">The sequence shown here is derived from an EMBL/GenBank/DDBJ whole genome shotgun (WGS) entry which is preliminary data.</text>
</comment>
<feature type="transmembrane region" description="Helical" evidence="6">
    <location>
        <begin position="161"/>
        <end position="183"/>
    </location>
</feature>
<evidence type="ECO:0000256" key="6">
    <source>
        <dbReference type="RuleBase" id="RU361264"/>
    </source>
</evidence>
<dbReference type="GO" id="GO:0031267">
    <property type="term" value="F:small GTPase binding"/>
    <property type="evidence" value="ECO:0007669"/>
    <property type="project" value="InterPro"/>
</dbReference>
<reference evidence="9" key="1">
    <citation type="submission" date="2021-09" db="EMBL/GenBank/DDBJ databases">
        <authorList>
            <consortium name="AG Swart"/>
            <person name="Singh M."/>
            <person name="Singh A."/>
            <person name="Seah K."/>
            <person name="Emmerich C."/>
        </authorList>
    </citation>
    <scope>NUCLEOTIDE SEQUENCE</scope>
    <source>
        <strain evidence="9">ATCC30299</strain>
    </source>
</reference>
<evidence type="ECO:0000259" key="8">
    <source>
        <dbReference type="Pfam" id="PF04893"/>
    </source>
</evidence>
<evidence type="ECO:0000256" key="4">
    <source>
        <dbReference type="ARBA" id="ARBA00022989"/>
    </source>
</evidence>
<dbReference type="Proteomes" id="UP001162131">
    <property type="component" value="Unassembled WGS sequence"/>
</dbReference>
<feature type="transmembrane region" description="Helical" evidence="6">
    <location>
        <begin position="219"/>
        <end position="241"/>
    </location>
</feature>
<gene>
    <name evidence="9" type="ORF">BSTOLATCC_MIC42173</name>
</gene>
<dbReference type="GO" id="GO:0000139">
    <property type="term" value="C:Golgi membrane"/>
    <property type="evidence" value="ECO:0007669"/>
    <property type="project" value="UniProtKB-SubCell"/>
</dbReference>
<proteinExistence type="inferred from homology"/>
<feature type="transmembrane region" description="Helical" evidence="6">
    <location>
        <begin position="189"/>
        <end position="207"/>
    </location>
</feature>
<protein>
    <recommendedName>
        <fullName evidence="6">Protein YIPF</fullName>
    </recommendedName>
</protein>
<comment type="similarity">
    <text evidence="2 6">Belongs to the YIP1 family.</text>
</comment>